<feature type="compositionally biased region" description="Polar residues" evidence="10">
    <location>
        <begin position="188"/>
        <end position="209"/>
    </location>
</feature>
<protein>
    <submittedName>
        <fullName evidence="13">Uncharacterized protein</fullName>
    </submittedName>
</protein>
<feature type="compositionally biased region" description="Polar residues" evidence="10">
    <location>
        <begin position="171"/>
        <end position="180"/>
    </location>
</feature>
<evidence type="ECO:0000256" key="9">
    <source>
        <dbReference type="PROSITE-ProRule" id="PRU01263"/>
    </source>
</evidence>
<dbReference type="Pfam" id="PF07776">
    <property type="entry name" value="zf-AD"/>
    <property type="match status" value="1"/>
</dbReference>
<dbReference type="PROSITE" id="PS51915">
    <property type="entry name" value="ZAD"/>
    <property type="match status" value="1"/>
</dbReference>
<dbReference type="SUPFAM" id="SSF57716">
    <property type="entry name" value="Glucocorticoid receptor-like (DNA-binding domain)"/>
    <property type="match status" value="2"/>
</dbReference>
<feature type="compositionally biased region" description="Basic and acidic residues" evidence="10">
    <location>
        <begin position="303"/>
        <end position="326"/>
    </location>
</feature>
<comment type="subcellular location">
    <subcellularLocation>
        <location evidence="1">Nucleus</location>
    </subcellularLocation>
</comment>
<feature type="compositionally biased region" description="Basic and acidic residues" evidence="10">
    <location>
        <begin position="276"/>
        <end position="287"/>
    </location>
</feature>
<feature type="compositionally biased region" description="Acidic residues" evidence="10">
    <location>
        <begin position="327"/>
        <end position="337"/>
    </location>
</feature>
<feature type="compositionally biased region" description="Basic residues" evidence="10">
    <location>
        <begin position="768"/>
        <end position="778"/>
    </location>
</feature>
<dbReference type="KEGG" id="btab:109034358"/>
<feature type="region of interest" description="Disordered" evidence="10">
    <location>
        <begin position="276"/>
        <end position="346"/>
    </location>
</feature>
<dbReference type="GO" id="GO:0000978">
    <property type="term" value="F:RNA polymerase II cis-regulatory region sequence-specific DNA binding"/>
    <property type="evidence" value="ECO:0007669"/>
    <property type="project" value="TreeGrafter"/>
</dbReference>
<feature type="binding site" evidence="9">
    <location>
        <position position="16"/>
    </location>
    <ligand>
        <name>Zn(2+)</name>
        <dbReference type="ChEBI" id="CHEBI:29105"/>
    </ligand>
</feature>
<dbReference type="AlphaFoldDB" id="A0A9P0AAF7"/>
<dbReference type="Gene3D" id="3.40.1800.20">
    <property type="match status" value="1"/>
</dbReference>
<evidence type="ECO:0000259" key="11">
    <source>
        <dbReference type="PROSITE" id="PS50114"/>
    </source>
</evidence>
<dbReference type="GO" id="GO:0000122">
    <property type="term" value="P:negative regulation of transcription by RNA polymerase II"/>
    <property type="evidence" value="ECO:0007669"/>
    <property type="project" value="TreeGrafter"/>
</dbReference>
<evidence type="ECO:0000256" key="8">
    <source>
        <dbReference type="PROSITE-ProRule" id="PRU00094"/>
    </source>
</evidence>
<dbReference type="EMBL" id="OU963865">
    <property type="protein sequence ID" value="CAH0388311.1"/>
    <property type="molecule type" value="Genomic_DNA"/>
</dbReference>
<dbReference type="GO" id="GO:0045944">
    <property type="term" value="P:positive regulation of transcription by RNA polymerase II"/>
    <property type="evidence" value="ECO:0007669"/>
    <property type="project" value="TreeGrafter"/>
</dbReference>
<sequence>MTTNPFGLKSKLFQICRLCLSEEDVKWSLFDDDGLKRNFPCKILSCLCIPVSQFDPLPTYICEKCARKLDEFYDFKQASRKSDEYLKSNLHSFSQEICMSNRLKGKVKQDNDQLIAQDMSLHKSDNKSRSQLISGSFQSENLRCNNFKSEPKCNQNDRYYNLLTSINGISAPSKSTSSFTDTDEKIQSRNVMNSPSQPSSNGRNPNTLHNRSEKELIASDSILNLNTEARENSPEAEVKKASTGVSGNAVMYANGYFSEVPDDDSNNNSGVLNLEMKSKKQRVESETRPTQLKPDSVEDSEDDSKRGSSRLSREDPSDNENKSHADFEDDNNEDADVSSDITERSPTSMLRRTLLLNHQDESRSPLTIMNGEVVLGAKRTSSGRRKQSCPLRASEIRFRYKFNADNEIEGENADGRNSDIGSMSDAGASSDADNHRFDDMGAARSLYIENSLMGNGSVDSADCMDIPIETVAEEVIGDGEDRSEEDHLQSRLIAAAAQLPSPRSDLGMDEHLVIDMNGAVMGSPRVYSDGEVLLSERDIERANIERARAIDIYNVLNQARRLPVGPAIPSRRPPLSRAASSSPSPSPSPVPHNAMSQLLIAAQLAAGGEVFDAPSSSNPRRVQPWSDNPLIGRPGPSHLNVEQDYRPQNLKKHSQRRQKSAGVRTSRAAGGSRLSTAAKRSDIACSNCGTQTTTIWRRNPKGEMVCNACGLYYKLHLVDRPIAMRRDQIHSRRRRPQSDQNDQEQSELSENESMKIEPPSPALPQPPARRRKSAKISKKFQSSPVLSSHLEGRGYLCDSPDDQSERERIRDSMQNGNEDTVPVLPDMAMLSAIRSQLTPELLRGSPILNTPTIKNSISMLKPRGAP</sequence>
<keyword evidence="14" id="KW-1185">Reference proteome</keyword>
<dbReference type="Proteomes" id="UP001152759">
    <property type="component" value="Chromosome 4"/>
</dbReference>
<keyword evidence="7" id="KW-0539">Nucleus</keyword>
<keyword evidence="6" id="KW-0804">Transcription</keyword>
<dbReference type="GO" id="GO:0000981">
    <property type="term" value="F:DNA-binding transcription factor activity, RNA polymerase II-specific"/>
    <property type="evidence" value="ECO:0007669"/>
    <property type="project" value="TreeGrafter"/>
</dbReference>
<evidence type="ECO:0000256" key="2">
    <source>
        <dbReference type="ARBA" id="ARBA00022723"/>
    </source>
</evidence>
<dbReference type="GO" id="GO:0005634">
    <property type="term" value="C:nucleus"/>
    <property type="evidence" value="ECO:0007669"/>
    <property type="project" value="UniProtKB-SubCell"/>
</dbReference>
<feature type="compositionally biased region" description="Low complexity" evidence="10">
    <location>
        <begin position="418"/>
        <end position="431"/>
    </location>
</feature>
<keyword evidence="5" id="KW-0805">Transcription regulation</keyword>
<organism evidence="13 14">
    <name type="scientific">Bemisia tabaci</name>
    <name type="common">Sweetpotato whitefly</name>
    <name type="synonym">Aleurodes tabaci</name>
    <dbReference type="NCBI Taxonomy" id="7038"/>
    <lineage>
        <taxon>Eukaryota</taxon>
        <taxon>Metazoa</taxon>
        <taxon>Ecdysozoa</taxon>
        <taxon>Arthropoda</taxon>
        <taxon>Hexapoda</taxon>
        <taxon>Insecta</taxon>
        <taxon>Pterygota</taxon>
        <taxon>Neoptera</taxon>
        <taxon>Paraneoptera</taxon>
        <taxon>Hemiptera</taxon>
        <taxon>Sternorrhyncha</taxon>
        <taxon>Aleyrodoidea</taxon>
        <taxon>Aleyrodidae</taxon>
        <taxon>Aleyrodinae</taxon>
        <taxon>Bemisia</taxon>
    </lineage>
</organism>
<dbReference type="Pfam" id="PF00320">
    <property type="entry name" value="GATA"/>
    <property type="match status" value="1"/>
</dbReference>
<dbReference type="InterPro" id="IPR039355">
    <property type="entry name" value="Transcription_factor_GATA"/>
</dbReference>
<dbReference type="FunFam" id="3.30.50.10:FF:000002">
    <property type="entry name" value="Gata transcription factor gatad"/>
    <property type="match status" value="1"/>
</dbReference>
<feature type="domain" description="ZAD" evidence="12">
    <location>
        <begin position="14"/>
        <end position="89"/>
    </location>
</feature>
<keyword evidence="4 9" id="KW-0862">Zinc</keyword>
<keyword evidence="2 9" id="KW-0479">Metal-binding</keyword>
<feature type="binding site" evidence="9">
    <location>
        <position position="19"/>
    </location>
    <ligand>
        <name>Zn(2+)</name>
        <dbReference type="ChEBI" id="CHEBI:29105"/>
    </ligand>
</feature>
<feature type="region of interest" description="Disordered" evidence="10">
    <location>
        <begin position="409"/>
        <end position="432"/>
    </location>
</feature>
<dbReference type="InterPro" id="IPR013088">
    <property type="entry name" value="Znf_NHR/GATA"/>
</dbReference>
<name>A0A9P0AAF7_BEMTA</name>
<dbReference type="InterPro" id="IPR012934">
    <property type="entry name" value="Znf_AD"/>
</dbReference>
<dbReference type="PROSITE" id="PS00344">
    <property type="entry name" value="GATA_ZN_FINGER_1"/>
    <property type="match status" value="1"/>
</dbReference>
<dbReference type="CDD" id="cd00202">
    <property type="entry name" value="ZnF_GATA"/>
    <property type="match status" value="1"/>
</dbReference>
<dbReference type="PANTHER" id="PTHR10071">
    <property type="entry name" value="TRANSCRIPTION FACTOR GATA FAMILY MEMBER"/>
    <property type="match status" value="1"/>
</dbReference>
<dbReference type="PRINTS" id="PR00619">
    <property type="entry name" value="GATAZNFINGER"/>
</dbReference>
<dbReference type="PROSITE" id="PS50114">
    <property type="entry name" value="GATA_ZN_FINGER_2"/>
    <property type="match status" value="1"/>
</dbReference>
<feature type="region of interest" description="Disordered" evidence="10">
    <location>
        <begin position="564"/>
        <end position="593"/>
    </location>
</feature>
<evidence type="ECO:0000259" key="12">
    <source>
        <dbReference type="PROSITE" id="PS51915"/>
    </source>
</evidence>
<gene>
    <name evidence="13" type="ORF">BEMITA_LOCUS7229</name>
</gene>
<feature type="compositionally biased region" description="Basic residues" evidence="10">
    <location>
        <begin position="649"/>
        <end position="659"/>
    </location>
</feature>
<dbReference type="GO" id="GO:0008270">
    <property type="term" value="F:zinc ion binding"/>
    <property type="evidence" value="ECO:0007669"/>
    <property type="project" value="UniProtKB-UniRule"/>
</dbReference>
<feature type="region of interest" description="Disordered" evidence="10">
    <location>
        <begin position="171"/>
        <end position="209"/>
    </location>
</feature>
<feature type="domain" description="GATA-type" evidence="11">
    <location>
        <begin position="679"/>
        <end position="732"/>
    </location>
</feature>
<evidence type="ECO:0000256" key="4">
    <source>
        <dbReference type="ARBA" id="ARBA00022833"/>
    </source>
</evidence>
<feature type="region of interest" description="Disordered" evidence="10">
    <location>
        <begin position="610"/>
        <end position="681"/>
    </location>
</feature>
<evidence type="ECO:0000256" key="1">
    <source>
        <dbReference type="ARBA" id="ARBA00004123"/>
    </source>
</evidence>
<evidence type="ECO:0000256" key="3">
    <source>
        <dbReference type="ARBA" id="ARBA00022771"/>
    </source>
</evidence>
<feature type="compositionally biased region" description="Pro residues" evidence="10">
    <location>
        <begin position="758"/>
        <end position="767"/>
    </location>
</feature>
<feature type="binding site" evidence="9">
    <location>
        <position position="65"/>
    </location>
    <ligand>
        <name>Zn(2+)</name>
        <dbReference type="ChEBI" id="CHEBI:29105"/>
    </ligand>
</feature>
<dbReference type="SMART" id="SM00401">
    <property type="entry name" value="ZnF_GATA"/>
    <property type="match status" value="1"/>
</dbReference>
<dbReference type="OrthoDB" id="515401at2759"/>
<evidence type="ECO:0000313" key="13">
    <source>
        <dbReference type="EMBL" id="CAH0388311.1"/>
    </source>
</evidence>
<feature type="binding site" evidence="9">
    <location>
        <position position="62"/>
    </location>
    <ligand>
        <name>Zn(2+)</name>
        <dbReference type="ChEBI" id="CHEBI:29105"/>
    </ligand>
</feature>
<dbReference type="SMART" id="SM00868">
    <property type="entry name" value="zf-AD"/>
    <property type="match status" value="1"/>
</dbReference>
<dbReference type="InterPro" id="IPR000679">
    <property type="entry name" value="Znf_GATA"/>
</dbReference>
<accession>A0A9P0AAF7</accession>
<evidence type="ECO:0000256" key="10">
    <source>
        <dbReference type="SAM" id="MobiDB-lite"/>
    </source>
</evidence>
<evidence type="ECO:0000256" key="7">
    <source>
        <dbReference type="ARBA" id="ARBA00023242"/>
    </source>
</evidence>
<dbReference type="PANTHER" id="PTHR10071:SF281">
    <property type="entry name" value="BOX A-BINDING FACTOR-RELATED"/>
    <property type="match status" value="1"/>
</dbReference>
<proteinExistence type="predicted"/>
<evidence type="ECO:0000256" key="6">
    <source>
        <dbReference type="ARBA" id="ARBA00023163"/>
    </source>
</evidence>
<feature type="compositionally biased region" description="Low complexity" evidence="10">
    <location>
        <begin position="567"/>
        <end position="583"/>
    </location>
</feature>
<evidence type="ECO:0000313" key="14">
    <source>
        <dbReference type="Proteomes" id="UP001152759"/>
    </source>
</evidence>
<feature type="compositionally biased region" description="Acidic residues" evidence="10">
    <location>
        <begin position="741"/>
        <end position="750"/>
    </location>
</feature>
<dbReference type="Gene3D" id="3.30.50.10">
    <property type="entry name" value="Erythroid Transcription Factor GATA-1, subunit A"/>
    <property type="match status" value="1"/>
</dbReference>
<keyword evidence="3 8" id="KW-0863">Zinc-finger</keyword>
<reference evidence="13" key="1">
    <citation type="submission" date="2021-12" db="EMBL/GenBank/DDBJ databases">
        <authorList>
            <person name="King R."/>
        </authorList>
    </citation>
    <scope>NUCLEOTIDE SEQUENCE</scope>
</reference>
<evidence type="ECO:0000256" key="5">
    <source>
        <dbReference type="ARBA" id="ARBA00023015"/>
    </source>
</evidence>
<feature type="region of interest" description="Disordered" evidence="10">
    <location>
        <begin position="727"/>
        <end position="821"/>
    </location>
</feature>